<evidence type="ECO:0000313" key="7">
    <source>
        <dbReference type="EMBL" id="GAA2961174.1"/>
    </source>
</evidence>
<evidence type="ECO:0000256" key="3">
    <source>
        <dbReference type="ARBA" id="ARBA00022692"/>
    </source>
</evidence>
<keyword evidence="2" id="KW-1003">Cell membrane</keyword>
<feature type="transmembrane region" description="Helical" evidence="6">
    <location>
        <begin position="198"/>
        <end position="216"/>
    </location>
</feature>
<dbReference type="PANTHER" id="PTHR23513">
    <property type="entry name" value="INTEGRAL MEMBRANE EFFLUX PROTEIN-RELATED"/>
    <property type="match status" value="1"/>
</dbReference>
<keyword evidence="5 6" id="KW-0472">Membrane</keyword>
<proteinExistence type="predicted"/>
<dbReference type="Gene3D" id="1.20.1250.20">
    <property type="entry name" value="MFS general substrate transporter like domains"/>
    <property type="match status" value="1"/>
</dbReference>
<dbReference type="Proteomes" id="UP001500403">
    <property type="component" value="Unassembled WGS sequence"/>
</dbReference>
<feature type="transmembrane region" description="Helical" evidence="6">
    <location>
        <begin position="107"/>
        <end position="127"/>
    </location>
</feature>
<keyword evidence="3 6" id="KW-0812">Transmembrane</keyword>
<accession>A0ABN3XLL8</accession>
<comment type="subcellular location">
    <subcellularLocation>
        <location evidence="1">Cell membrane</location>
        <topology evidence="1">Multi-pass membrane protein</topology>
    </subcellularLocation>
</comment>
<organism evidence="7 8">
    <name type="scientific">Streptomyces enissocaesilis</name>
    <dbReference type="NCBI Taxonomy" id="332589"/>
    <lineage>
        <taxon>Bacteria</taxon>
        <taxon>Bacillati</taxon>
        <taxon>Actinomycetota</taxon>
        <taxon>Actinomycetes</taxon>
        <taxon>Kitasatosporales</taxon>
        <taxon>Streptomycetaceae</taxon>
        <taxon>Streptomyces</taxon>
        <taxon>Streptomyces rochei group</taxon>
    </lineage>
</organism>
<dbReference type="EMBL" id="BAAAUD010000051">
    <property type="protein sequence ID" value="GAA2961174.1"/>
    <property type="molecule type" value="Genomic_DNA"/>
</dbReference>
<evidence type="ECO:0008006" key="9">
    <source>
        <dbReference type="Google" id="ProtNLM"/>
    </source>
</evidence>
<evidence type="ECO:0000256" key="4">
    <source>
        <dbReference type="ARBA" id="ARBA00022989"/>
    </source>
</evidence>
<name>A0ABN3XLL8_9ACTN</name>
<reference evidence="7 8" key="1">
    <citation type="journal article" date="2019" name="Int. J. Syst. Evol. Microbiol.">
        <title>The Global Catalogue of Microorganisms (GCM) 10K type strain sequencing project: providing services to taxonomists for standard genome sequencing and annotation.</title>
        <authorList>
            <consortium name="The Broad Institute Genomics Platform"/>
            <consortium name="The Broad Institute Genome Sequencing Center for Infectious Disease"/>
            <person name="Wu L."/>
            <person name="Ma J."/>
        </authorList>
    </citation>
    <scope>NUCLEOTIDE SEQUENCE [LARGE SCALE GENOMIC DNA]</scope>
    <source>
        <strain evidence="7 8">JCM 9088</strain>
    </source>
</reference>
<keyword evidence="4 6" id="KW-1133">Transmembrane helix</keyword>
<evidence type="ECO:0000256" key="2">
    <source>
        <dbReference type="ARBA" id="ARBA00022475"/>
    </source>
</evidence>
<evidence type="ECO:0000256" key="1">
    <source>
        <dbReference type="ARBA" id="ARBA00004651"/>
    </source>
</evidence>
<feature type="transmembrane region" description="Helical" evidence="6">
    <location>
        <begin position="134"/>
        <end position="155"/>
    </location>
</feature>
<dbReference type="InterPro" id="IPR036259">
    <property type="entry name" value="MFS_trans_sf"/>
</dbReference>
<sequence length="226" mass="22539">MSLALLFAVRIAPLPTGGAEAVRGTAWRELADGLRHIRRHRVLAPLTLVVALGELGFVGPLTIGLTLLARQRGWGAAGMGWIVAAFGAGAAAASLLIAVRGRVGRAGLVQCLALLAGAVPAGALAFVPDVALAAVAGVLAGLLAGLGGTLGAALVQSHTVPAYLGRVTSVQTFFALGLAPLRCPAVGTAIGAWGTRPVFVVGAGVCAAGALVGLCCPDLRRVELPR</sequence>
<dbReference type="PANTHER" id="PTHR23513:SF17">
    <property type="entry name" value="MEMBRANE PROTEIN"/>
    <property type="match status" value="1"/>
</dbReference>
<evidence type="ECO:0000256" key="5">
    <source>
        <dbReference type="ARBA" id="ARBA00023136"/>
    </source>
</evidence>
<comment type="caution">
    <text evidence="7">The sequence shown here is derived from an EMBL/GenBank/DDBJ whole genome shotgun (WGS) entry which is preliminary data.</text>
</comment>
<evidence type="ECO:0000313" key="8">
    <source>
        <dbReference type="Proteomes" id="UP001500403"/>
    </source>
</evidence>
<feature type="transmembrane region" description="Helical" evidence="6">
    <location>
        <begin position="43"/>
        <end position="69"/>
    </location>
</feature>
<dbReference type="SUPFAM" id="SSF103473">
    <property type="entry name" value="MFS general substrate transporter"/>
    <property type="match status" value="1"/>
</dbReference>
<feature type="transmembrane region" description="Helical" evidence="6">
    <location>
        <begin position="81"/>
        <end position="101"/>
    </location>
</feature>
<evidence type="ECO:0000256" key="6">
    <source>
        <dbReference type="SAM" id="Phobius"/>
    </source>
</evidence>
<gene>
    <name evidence="7" type="ORF">GCM10010446_53440</name>
</gene>
<keyword evidence="8" id="KW-1185">Reference proteome</keyword>
<protein>
    <recommendedName>
        <fullName evidence="9">MFS transporter</fullName>
    </recommendedName>
</protein>